<evidence type="ECO:0000256" key="2">
    <source>
        <dbReference type="SAM" id="Phobius"/>
    </source>
</evidence>
<organism evidence="3 4">
    <name type="scientific">Halobium salinum</name>
    <dbReference type="NCBI Taxonomy" id="1364940"/>
    <lineage>
        <taxon>Archaea</taxon>
        <taxon>Methanobacteriati</taxon>
        <taxon>Methanobacteriota</taxon>
        <taxon>Stenosarchaea group</taxon>
        <taxon>Halobacteria</taxon>
        <taxon>Halobacteriales</taxon>
        <taxon>Haloferacaceae</taxon>
        <taxon>Halobium</taxon>
    </lineage>
</organism>
<dbReference type="Proteomes" id="UP001595921">
    <property type="component" value="Unassembled WGS sequence"/>
</dbReference>
<reference evidence="3 4" key="1">
    <citation type="journal article" date="2019" name="Int. J. Syst. Evol. Microbiol.">
        <title>The Global Catalogue of Microorganisms (GCM) 10K type strain sequencing project: providing services to taxonomists for standard genome sequencing and annotation.</title>
        <authorList>
            <consortium name="The Broad Institute Genomics Platform"/>
            <consortium name="The Broad Institute Genome Sequencing Center for Infectious Disease"/>
            <person name="Wu L."/>
            <person name="Ma J."/>
        </authorList>
    </citation>
    <scope>NUCLEOTIDE SEQUENCE [LARGE SCALE GENOMIC DNA]</scope>
    <source>
        <strain evidence="3 4">CGMCC 1.12553</strain>
    </source>
</reference>
<feature type="region of interest" description="Disordered" evidence="1">
    <location>
        <begin position="17"/>
        <end position="62"/>
    </location>
</feature>
<keyword evidence="2" id="KW-1133">Transmembrane helix</keyword>
<dbReference type="RefSeq" id="WP_267624558.1">
    <property type="nucleotide sequence ID" value="NZ_JAODIW010000009.1"/>
</dbReference>
<proteinExistence type="predicted"/>
<keyword evidence="4" id="KW-1185">Reference proteome</keyword>
<evidence type="ECO:0000256" key="1">
    <source>
        <dbReference type="SAM" id="MobiDB-lite"/>
    </source>
</evidence>
<gene>
    <name evidence="3" type="ORF">ACFO0N_07675</name>
</gene>
<name>A0ABD5PAB5_9EURY</name>
<feature type="transmembrane region" description="Helical" evidence="2">
    <location>
        <begin position="164"/>
        <end position="185"/>
    </location>
</feature>
<dbReference type="EMBL" id="JBHSDS010000005">
    <property type="protein sequence ID" value="MFC4357825.1"/>
    <property type="molecule type" value="Genomic_DNA"/>
</dbReference>
<keyword evidence="2" id="KW-0472">Membrane</keyword>
<comment type="caution">
    <text evidence="3">The sequence shown here is derived from an EMBL/GenBank/DDBJ whole genome shotgun (WGS) entry which is preliminary data.</text>
</comment>
<evidence type="ECO:0000313" key="3">
    <source>
        <dbReference type="EMBL" id="MFC4357825.1"/>
    </source>
</evidence>
<keyword evidence="2" id="KW-0812">Transmembrane</keyword>
<sequence>MSSDSLRRVVGSLLSGHLLSRSPDSNVNGDAGAADGVTDSANDGTVRAERSSVTANGDDAPTDRISVDRLAAEVASHVDGSTDDAVLRESIGLFLRQSLSSREHAPEVELDEASDTVVMRGTDLVLRHDPSPISGWNWRRYYSLVSLVGVNLLLLNRLDGPLSALFDATSVLLLTFVLLFVGSVYQGYLRQGRALT</sequence>
<dbReference type="AlphaFoldDB" id="A0ABD5PAB5"/>
<protein>
    <submittedName>
        <fullName evidence="3">Uncharacterized protein</fullName>
    </submittedName>
</protein>
<accession>A0ABD5PAB5</accession>
<evidence type="ECO:0000313" key="4">
    <source>
        <dbReference type="Proteomes" id="UP001595921"/>
    </source>
</evidence>